<dbReference type="FunFam" id="3.20.20.10:FF:000001">
    <property type="entry name" value="Biosynthetic arginine decarboxylase"/>
    <property type="match status" value="1"/>
</dbReference>
<dbReference type="NCBIfam" id="TIGR01273">
    <property type="entry name" value="speA"/>
    <property type="match status" value="1"/>
</dbReference>
<dbReference type="PRINTS" id="PR01179">
    <property type="entry name" value="ODADCRBXLASE"/>
</dbReference>
<dbReference type="PRINTS" id="PR01180">
    <property type="entry name" value="ARGDCRBXLASE"/>
</dbReference>
<dbReference type="InterPro" id="IPR002985">
    <property type="entry name" value="Arg_decrbxlase"/>
</dbReference>
<evidence type="ECO:0000256" key="3">
    <source>
        <dbReference type="ARBA" id="ARBA00002257"/>
    </source>
</evidence>
<keyword evidence="5 12" id="KW-0479">Metal-binding</keyword>
<dbReference type="InterPro" id="IPR029066">
    <property type="entry name" value="PLP-binding_barrel"/>
</dbReference>
<keyword evidence="6 12" id="KW-0210">Decarboxylase</keyword>
<dbReference type="InterPro" id="IPR022644">
    <property type="entry name" value="De-COase2_N"/>
</dbReference>
<dbReference type="Gene3D" id="1.10.287.3440">
    <property type="match status" value="1"/>
</dbReference>
<dbReference type="UniPathway" id="UPA00186">
    <property type="reaction ID" value="UER00284"/>
</dbReference>
<dbReference type="EC" id="4.1.1.19" evidence="12"/>
<dbReference type="SUPFAM" id="SSF50621">
    <property type="entry name" value="Alanine racemase C-terminal domain-like"/>
    <property type="match status" value="1"/>
</dbReference>
<feature type="domain" description="Orn/DAP/Arg decarboxylase 2 N-terminal" evidence="15">
    <location>
        <begin position="100"/>
        <end position="352"/>
    </location>
</feature>
<dbReference type="Pfam" id="PF02784">
    <property type="entry name" value="Orn_Arg_deC_N"/>
    <property type="match status" value="1"/>
</dbReference>
<keyword evidence="9 12" id="KW-0745">Spermidine biosynthesis</keyword>
<dbReference type="InterPro" id="IPR009006">
    <property type="entry name" value="Ala_racemase/Decarboxylase_C"/>
</dbReference>
<dbReference type="Proteomes" id="UP000198525">
    <property type="component" value="Unassembled WGS sequence"/>
</dbReference>
<evidence type="ECO:0000256" key="8">
    <source>
        <dbReference type="ARBA" id="ARBA00022898"/>
    </source>
</evidence>
<keyword evidence="19" id="KW-1185">Reference proteome</keyword>
<evidence type="ECO:0000256" key="4">
    <source>
        <dbReference type="ARBA" id="ARBA00008357"/>
    </source>
</evidence>
<dbReference type="GO" id="GO:0033388">
    <property type="term" value="P:putrescine biosynthetic process from arginine"/>
    <property type="evidence" value="ECO:0007669"/>
    <property type="project" value="TreeGrafter"/>
</dbReference>
<comment type="cofactor">
    <cofactor evidence="2 12">
        <name>Mg(2+)</name>
        <dbReference type="ChEBI" id="CHEBI:18420"/>
    </cofactor>
</comment>
<dbReference type="InterPro" id="IPR022657">
    <property type="entry name" value="De-COase2_CS"/>
</dbReference>
<evidence type="ECO:0000259" key="17">
    <source>
        <dbReference type="Pfam" id="PF17944"/>
    </source>
</evidence>
<feature type="active site" description="Proton donor" evidence="14">
    <location>
        <position position="513"/>
    </location>
</feature>
<feature type="modified residue" description="N6-(pyridoxal phosphate)lysine" evidence="12 13">
    <location>
        <position position="108"/>
    </location>
</feature>
<dbReference type="InterPro" id="IPR040634">
    <property type="entry name" value="Arg_decarb_HB"/>
</dbReference>
<comment type="function">
    <text evidence="3 12">Catalyzes the biosynthesis of agmatine from arginine.</text>
</comment>
<dbReference type="GO" id="GO:0046872">
    <property type="term" value="F:metal ion binding"/>
    <property type="evidence" value="ECO:0007669"/>
    <property type="project" value="UniProtKB-KW"/>
</dbReference>
<comment type="cofactor">
    <cofactor evidence="1 12 13">
        <name>pyridoxal 5'-phosphate</name>
        <dbReference type="ChEBI" id="CHEBI:597326"/>
    </cofactor>
</comment>
<sequence length="641" mass="70918">MTLSMGSTAGPALRARRTWNIDQWGSGYFDVDDQGYALVRPLGSEATGPALPLSRLADELRQAGLRLPVLVRFSDILHDRVEQLCDAFDLAMREEAYRGGYTAVYPIKVNQQRRVVEEILATRERGHGRVGLEAGSKPELLAVLALSTDGPSLIVCNGYKDREYVRLALMGEKLGHRVYLVVEKFSELPIILEEAERLGVTPRIGLRARLASVGRGKWQTSGGEKSKFGLTATQILEVVERLREAGALASLQLVHFHLGSQIANIRDIWRGLRECARYYQNLLVLGAPIDTVDVGGGLGIDYEGTRSRSFCSINYSMTEYARNVVAAFAQACDEADLPHPHLISESGRALTAHHAVLITNVIGEERVEAHAPAVRTADDPQVEELWRVFDTLHTQVVDPRGLVEAWHDLLEGMSELHGRFVMGIADITARAEGESVYFAACARLRTLLDNRNRAHREILDELAEKLADKLFVNFSLFQSVPDIWGIDQIFPVLPLTGLHHEPTRRGVIQDITCDSDGRIDGYVDGQGVETTLPLPEWDADEERLLGFFLVGAYQEILGDLHNLFGDTDSVDAALGEDGRWVLTNAQQGDRVADVLAYVNFNAEVLRERLAVQLSDSGLPADEQADFLDDLSAGLQGYTYLE</sequence>
<comment type="similarity">
    <text evidence="4 12">Belongs to the Orn/Lys/Arg decarboxylase class-II family. SpeA subfamily.</text>
</comment>
<dbReference type="SUPFAM" id="SSF51419">
    <property type="entry name" value="PLP-binding barrel"/>
    <property type="match status" value="1"/>
</dbReference>
<protein>
    <recommendedName>
        <fullName evidence="12">Biosynthetic arginine decarboxylase</fullName>
        <shortName evidence="12">ADC</shortName>
        <ecNumber evidence="12">4.1.1.19</ecNumber>
    </recommendedName>
</protein>
<evidence type="ECO:0000256" key="7">
    <source>
        <dbReference type="ARBA" id="ARBA00022842"/>
    </source>
</evidence>
<reference evidence="18 19" key="1">
    <citation type="submission" date="2016-10" db="EMBL/GenBank/DDBJ databases">
        <authorList>
            <person name="de Groot N.N."/>
        </authorList>
    </citation>
    <scope>NUCLEOTIDE SEQUENCE [LARGE SCALE GENOMIC DNA]</scope>
    <source>
        <strain evidence="18 19">CGMCC 1.6133</strain>
    </source>
</reference>
<dbReference type="PIRSF" id="PIRSF001336">
    <property type="entry name" value="Arg_decrbxlase"/>
    <property type="match status" value="1"/>
</dbReference>
<dbReference type="PANTHER" id="PTHR43295">
    <property type="entry name" value="ARGININE DECARBOXYLASE"/>
    <property type="match status" value="1"/>
</dbReference>
<evidence type="ECO:0000256" key="6">
    <source>
        <dbReference type="ARBA" id="ARBA00022793"/>
    </source>
</evidence>
<dbReference type="InterPro" id="IPR041128">
    <property type="entry name" value="Arg_decarbox_C"/>
</dbReference>
<feature type="domain" description="Arginine decarboxylase helical bundle" evidence="16">
    <location>
        <begin position="378"/>
        <end position="462"/>
    </location>
</feature>
<dbReference type="NCBIfam" id="NF003763">
    <property type="entry name" value="PRK05354.1"/>
    <property type="match status" value="1"/>
</dbReference>
<evidence type="ECO:0000256" key="10">
    <source>
        <dbReference type="ARBA" id="ARBA00023115"/>
    </source>
</evidence>
<evidence type="ECO:0000259" key="15">
    <source>
        <dbReference type="Pfam" id="PF02784"/>
    </source>
</evidence>
<keyword evidence="8 12" id="KW-0663">Pyridoxal phosphate</keyword>
<dbReference type="EMBL" id="FNES01000011">
    <property type="protein sequence ID" value="SDK09036.1"/>
    <property type="molecule type" value="Genomic_DNA"/>
</dbReference>
<accession>A0A1G8Z1W0</accession>
<proteinExistence type="inferred from homology"/>
<dbReference type="Pfam" id="PF17810">
    <property type="entry name" value="Arg_decarb_HB"/>
    <property type="match status" value="1"/>
</dbReference>
<evidence type="ECO:0000313" key="18">
    <source>
        <dbReference type="EMBL" id="SDK09036.1"/>
    </source>
</evidence>
<dbReference type="STRING" id="376427.SAMN04487954_11166"/>
<gene>
    <name evidence="12" type="primary">speA</name>
    <name evidence="18" type="ORF">SAMN04487954_11166</name>
</gene>
<name>A0A1G8Z1W0_9GAMM</name>
<feature type="domain" description="Arginine decarboxylase C-terminal helical" evidence="17">
    <location>
        <begin position="591"/>
        <end position="640"/>
    </location>
</feature>
<comment type="catalytic activity">
    <reaction evidence="12">
        <text>L-arginine + H(+) = agmatine + CO2</text>
        <dbReference type="Rhea" id="RHEA:17641"/>
        <dbReference type="ChEBI" id="CHEBI:15378"/>
        <dbReference type="ChEBI" id="CHEBI:16526"/>
        <dbReference type="ChEBI" id="CHEBI:32682"/>
        <dbReference type="ChEBI" id="CHEBI:58145"/>
        <dbReference type="EC" id="4.1.1.19"/>
    </reaction>
</comment>
<dbReference type="GO" id="GO:0008792">
    <property type="term" value="F:arginine decarboxylase activity"/>
    <property type="evidence" value="ECO:0007669"/>
    <property type="project" value="UniProtKB-UniRule"/>
</dbReference>
<dbReference type="Gene3D" id="3.20.20.10">
    <property type="entry name" value="Alanine racemase"/>
    <property type="match status" value="1"/>
</dbReference>
<evidence type="ECO:0000313" key="19">
    <source>
        <dbReference type="Proteomes" id="UP000198525"/>
    </source>
</evidence>
<dbReference type="Pfam" id="PF17944">
    <property type="entry name" value="Arg_decarbox_C"/>
    <property type="match status" value="1"/>
</dbReference>
<dbReference type="GO" id="GO:0006527">
    <property type="term" value="P:L-arginine catabolic process"/>
    <property type="evidence" value="ECO:0007669"/>
    <property type="project" value="InterPro"/>
</dbReference>
<evidence type="ECO:0000256" key="13">
    <source>
        <dbReference type="PIRSR" id="PIRSR001336-50"/>
    </source>
</evidence>
<comment type="pathway">
    <text evidence="12">Amine and polyamine biosynthesis; agmatine biosynthesis; agmatine from L-arginine: step 1/1.</text>
</comment>
<evidence type="ECO:0000256" key="12">
    <source>
        <dbReference type="HAMAP-Rule" id="MF_01417"/>
    </source>
</evidence>
<keyword evidence="11 12" id="KW-0456">Lyase</keyword>
<dbReference type="HAMAP" id="MF_01417">
    <property type="entry name" value="SpeA"/>
    <property type="match status" value="1"/>
</dbReference>
<dbReference type="PROSITE" id="PS00879">
    <property type="entry name" value="ODR_DC_2_2"/>
    <property type="match status" value="1"/>
</dbReference>
<dbReference type="InterPro" id="IPR000183">
    <property type="entry name" value="Orn/DAP/Arg_de-COase"/>
</dbReference>
<dbReference type="Gene3D" id="2.40.37.10">
    <property type="entry name" value="Lyase, Ornithine Decarboxylase, Chain A, domain 1"/>
    <property type="match status" value="1"/>
</dbReference>
<dbReference type="AlphaFoldDB" id="A0A1G8Z1W0"/>
<dbReference type="CDD" id="cd06830">
    <property type="entry name" value="PLPDE_III_ADC"/>
    <property type="match status" value="1"/>
</dbReference>
<evidence type="ECO:0000256" key="5">
    <source>
        <dbReference type="ARBA" id="ARBA00022723"/>
    </source>
</evidence>
<evidence type="ECO:0000256" key="11">
    <source>
        <dbReference type="ARBA" id="ARBA00023239"/>
    </source>
</evidence>
<evidence type="ECO:0000256" key="14">
    <source>
        <dbReference type="PIRSR" id="PIRSR600183-50"/>
    </source>
</evidence>
<keyword evidence="10 12" id="KW-0620">Polyamine biosynthesis</keyword>
<dbReference type="GO" id="GO:0008295">
    <property type="term" value="P:spermidine biosynthetic process"/>
    <property type="evidence" value="ECO:0007669"/>
    <property type="project" value="UniProtKB-UniRule"/>
</dbReference>
<feature type="binding site" evidence="12">
    <location>
        <begin position="292"/>
        <end position="302"/>
    </location>
    <ligand>
        <name>substrate</name>
    </ligand>
</feature>
<evidence type="ECO:0000256" key="1">
    <source>
        <dbReference type="ARBA" id="ARBA00001933"/>
    </source>
</evidence>
<dbReference type="Gene3D" id="1.20.58.930">
    <property type="match status" value="1"/>
</dbReference>
<dbReference type="PANTHER" id="PTHR43295:SF9">
    <property type="entry name" value="BIOSYNTHETIC ARGININE DECARBOXYLASE"/>
    <property type="match status" value="1"/>
</dbReference>
<evidence type="ECO:0000259" key="16">
    <source>
        <dbReference type="Pfam" id="PF17810"/>
    </source>
</evidence>
<evidence type="ECO:0000256" key="2">
    <source>
        <dbReference type="ARBA" id="ARBA00001946"/>
    </source>
</evidence>
<keyword evidence="7 12" id="KW-0460">Magnesium</keyword>
<evidence type="ECO:0000256" key="9">
    <source>
        <dbReference type="ARBA" id="ARBA00023066"/>
    </source>
</evidence>
<organism evidence="18 19">
    <name type="scientific">Billgrantia gudaonensis</name>
    <dbReference type="NCBI Taxonomy" id="376427"/>
    <lineage>
        <taxon>Bacteria</taxon>
        <taxon>Pseudomonadati</taxon>
        <taxon>Pseudomonadota</taxon>
        <taxon>Gammaproteobacteria</taxon>
        <taxon>Oceanospirillales</taxon>
        <taxon>Halomonadaceae</taxon>
        <taxon>Billgrantia</taxon>
    </lineage>
</organism>